<dbReference type="SMART" id="SM00530">
    <property type="entry name" value="HTH_XRE"/>
    <property type="match status" value="1"/>
</dbReference>
<dbReference type="GO" id="GO:0003677">
    <property type="term" value="F:DNA binding"/>
    <property type="evidence" value="ECO:0007669"/>
    <property type="project" value="UniProtKB-KW"/>
</dbReference>
<gene>
    <name evidence="3" type="ORF">SAMEA1402366_02146</name>
</gene>
<dbReference type="RefSeq" id="WP_009893129.1">
    <property type="nucleotide sequence ID" value="NZ_BAABSG010000005.1"/>
</dbReference>
<evidence type="ECO:0000259" key="2">
    <source>
        <dbReference type="PROSITE" id="PS50943"/>
    </source>
</evidence>
<organism evidence="3 4">
    <name type="scientific">Clostridioides difficile</name>
    <name type="common">Peptoclostridium difficile</name>
    <dbReference type="NCBI Taxonomy" id="1496"/>
    <lineage>
        <taxon>Bacteria</taxon>
        <taxon>Bacillati</taxon>
        <taxon>Bacillota</taxon>
        <taxon>Clostridia</taxon>
        <taxon>Peptostreptococcales</taxon>
        <taxon>Peptostreptococcaceae</taxon>
        <taxon>Clostridioides</taxon>
    </lineage>
</organism>
<keyword evidence="1" id="KW-0238">DNA-binding</keyword>
<protein>
    <submittedName>
        <fullName evidence="3">PbsX family transcriptional regulator</fullName>
    </submittedName>
</protein>
<feature type="domain" description="HTH cro/C1-type" evidence="2">
    <location>
        <begin position="6"/>
        <end position="60"/>
    </location>
</feature>
<reference evidence="3 4" key="1">
    <citation type="submission" date="2019-04" db="EMBL/GenBank/DDBJ databases">
        <authorList>
            <consortium name="Pathogen Informatics"/>
        </authorList>
    </citation>
    <scope>NUCLEOTIDE SEQUENCE [LARGE SCALE GENOMIC DNA]</scope>
    <source>
        <strain evidence="4">tl291</strain>
    </source>
</reference>
<proteinExistence type="predicted"/>
<evidence type="ECO:0000256" key="1">
    <source>
        <dbReference type="ARBA" id="ARBA00023125"/>
    </source>
</evidence>
<dbReference type="PANTHER" id="PTHR46558">
    <property type="entry name" value="TRACRIPTIONAL REGULATORY PROTEIN-RELATED-RELATED"/>
    <property type="match status" value="1"/>
</dbReference>
<dbReference type="PANTHER" id="PTHR46558:SF4">
    <property type="entry name" value="DNA-BIDING PHAGE PROTEIN"/>
    <property type="match status" value="1"/>
</dbReference>
<dbReference type="Gene3D" id="1.10.260.40">
    <property type="entry name" value="lambda repressor-like DNA-binding domains"/>
    <property type="match status" value="1"/>
</dbReference>
<dbReference type="AlphaFoldDB" id="A0AB74R474"/>
<dbReference type="SUPFAM" id="SSF47413">
    <property type="entry name" value="lambda repressor-like DNA-binding domains"/>
    <property type="match status" value="1"/>
</dbReference>
<dbReference type="EMBL" id="CAAJVP010000009">
    <property type="protein sequence ID" value="VHY09132.1"/>
    <property type="molecule type" value="Genomic_DNA"/>
</dbReference>
<dbReference type="Proteomes" id="UP000372533">
    <property type="component" value="Unassembled WGS sequence"/>
</dbReference>
<evidence type="ECO:0000313" key="3">
    <source>
        <dbReference type="EMBL" id="VHY09132.1"/>
    </source>
</evidence>
<evidence type="ECO:0000313" key="4">
    <source>
        <dbReference type="Proteomes" id="UP000372533"/>
    </source>
</evidence>
<name>A0AB74R474_CLODI</name>
<dbReference type="InterPro" id="IPR001387">
    <property type="entry name" value="Cro/C1-type_HTH"/>
</dbReference>
<dbReference type="InterPro" id="IPR010982">
    <property type="entry name" value="Lambda_DNA-bd_dom_sf"/>
</dbReference>
<sequence>MKKRSLKAGRIEAGYTQEELAYKIGIAKSTYNLKENGKRNFTEKEMIMISYILNKTMDELFLEKRLT</sequence>
<dbReference type="Pfam" id="PF01381">
    <property type="entry name" value="HTH_3"/>
    <property type="match status" value="1"/>
</dbReference>
<dbReference type="CDD" id="cd00093">
    <property type="entry name" value="HTH_XRE"/>
    <property type="match status" value="1"/>
</dbReference>
<accession>A0AB74R474</accession>
<dbReference type="PROSITE" id="PS50943">
    <property type="entry name" value="HTH_CROC1"/>
    <property type="match status" value="1"/>
</dbReference>
<comment type="caution">
    <text evidence="3">The sequence shown here is derived from an EMBL/GenBank/DDBJ whole genome shotgun (WGS) entry which is preliminary data.</text>
</comment>